<dbReference type="InterPro" id="IPR007260">
    <property type="entry name" value="NanE"/>
</dbReference>
<keyword evidence="9" id="KW-1185">Reference proteome</keyword>
<gene>
    <name evidence="7 8" type="primary">nanE</name>
    <name evidence="8" type="ORF">BkAM31D_08215</name>
</gene>
<dbReference type="AlphaFoldDB" id="A0A1X9M8U8"/>
<dbReference type="RefSeq" id="WP_066152401.1">
    <property type="nucleotide sequence ID" value="NZ_CP020814.1"/>
</dbReference>
<keyword evidence="6 7" id="KW-0119">Carbohydrate metabolism</keyword>
<reference evidence="8 9" key="1">
    <citation type="submission" date="2017-04" db="EMBL/GenBank/DDBJ databases">
        <title>Bacillus krulwichiae AM31D Genome sequencing and assembly.</title>
        <authorList>
            <person name="Krulwich T.A."/>
            <person name="Anastor L."/>
            <person name="Ehrlich R."/>
            <person name="Ehrlich G.D."/>
            <person name="Janto B."/>
        </authorList>
    </citation>
    <scope>NUCLEOTIDE SEQUENCE [LARGE SCALE GENOMIC DNA]</scope>
    <source>
        <strain evidence="8 9">AM31D</strain>
    </source>
</reference>
<dbReference type="KEGG" id="bkw:BkAM31D_08215"/>
<organism evidence="8 9">
    <name type="scientific">Halalkalibacter krulwichiae</name>
    <dbReference type="NCBI Taxonomy" id="199441"/>
    <lineage>
        <taxon>Bacteria</taxon>
        <taxon>Bacillati</taxon>
        <taxon>Bacillota</taxon>
        <taxon>Bacilli</taxon>
        <taxon>Bacillales</taxon>
        <taxon>Bacillaceae</taxon>
        <taxon>Halalkalibacter</taxon>
    </lineage>
</organism>
<dbReference type="GO" id="GO:0006053">
    <property type="term" value="P:N-acetylmannosamine catabolic process"/>
    <property type="evidence" value="ECO:0007669"/>
    <property type="project" value="TreeGrafter"/>
</dbReference>
<accession>A0A1X9M8U8</accession>
<dbReference type="InterPro" id="IPR013785">
    <property type="entry name" value="Aldolase_TIM"/>
</dbReference>
<dbReference type="GO" id="GO:0005829">
    <property type="term" value="C:cytosol"/>
    <property type="evidence" value="ECO:0007669"/>
    <property type="project" value="TreeGrafter"/>
</dbReference>
<dbReference type="STRING" id="199441.BkAM31D_08215"/>
<dbReference type="FunFam" id="3.20.20.70:FF:000035">
    <property type="entry name" value="Putative N-acetylmannosamine-6-phosphate 2-epimerase"/>
    <property type="match status" value="1"/>
</dbReference>
<dbReference type="GO" id="GO:0047465">
    <property type="term" value="F:N-acylglucosamine-6-phosphate 2-epimerase activity"/>
    <property type="evidence" value="ECO:0007669"/>
    <property type="project" value="UniProtKB-EC"/>
</dbReference>
<dbReference type="NCBIfam" id="NF002231">
    <property type="entry name" value="PRK01130.1"/>
    <property type="match status" value="1"/>
</dbReference>
<evidence type="ECO:0000256" key="4">
    <source>
        <dbReference type="ARBA" id="ARBA00007439"/>
    </source>
</evidence>
<dbReference type="Proteomes" id="UP000193006">
    <property type="component" value="Chromosome"/>
</dbReference>
<name>A0A1X9M8U8_9BACI</name>
<dbReference type="UniPathway" id="UPA00629">
    <property type="reaction ID" value="UER00682"/>
</dbReference>
<evidence type="ECO:0000313" key="9">
    <source>
        <dbReference type="Proteomes" id="UP000193006"/>
    </source>
</evidence>
<dbReference type="GO" id="GO:0005975">
    <property type="term" value="P:carbohydrate metabolic process"/>
    <property type="evidence" value="ECO:0007669"/>
    <property type="project" value="UniProtKB-UniRule"/>
</dbReference>
<keyword evidence="5 7" id="KW-0413">Isomerase</keyword>
<comment type="function">
    <text evidence="2 7">Converts N-acetylmannosamine-6-phosphate (ManNAc-6-P) to N-acetylglucosamine-6-phosphate (GlcNAc-6-P).</text>
</comment>
<dbReference type="Pfam" id="PF04131">
    <property type="entry name" value="NanE"/>
    <property type="match status" value="1"/>
</dbReference>
<dbReference type="EMBL" id="CP020814">
    <property type="protein sequence ID" value="ARK29845.1"/>
    <property type="molecule type" value="Genomic_DNA"/>
</dbReference>
<dbReference type="SUPFAM" id="SSF51366">
    <property type="entry name" value="Ribulose-phoshate binding barrel"/>
    <property type="match status" value="1"/>
</dbReference>
<evidence type="ECO:0000256" key="6">
    <source>
        <dbReference type="ARBA" id="ARBA00023277"/>
    </source>
</evidence>
<comment type="catalytic activity">
    <reaction evidence="1 7">
        <text>an N-acyl-D-glucosamine 6-phosphate = an N-acyl-D-mannosamine 6-phosphate</text>
        <dbReference type="Rhea" id="RHEA:23932"/>
        <dbReference type="ChEBI" id="CHEBI:57599"/>
        <dbReference type="ChEBI" id="CHEBI:57666"/>
        <dbReference type="EC" id="5.1.3.9"/>
    </reaction>
</comment>
<evidence type="ECO:0000256" key="2">
    <source>
        <dbReference type="ARBA" id="ARBA00002147"/>
    </source>
</evidence>
<sequence precursor="true">MKSKLIVSCQALEGEPLHSPFIMSKMALAAYEGGAGGIRANSVIDIQAIKQEVDLPIIGIIKRDFEGSDVFITPTLKEVDELVAEGVDIIAFDATLRERPDSKTIEEFIGTIKMKYPNQKFMADISTVEEAINAEKLGVDYVGTTLVGYTEYTKEHDPLEILEHVVKQVTIPVIAEGNINTPEKARKALELGASAVVVGSAVTRPKYITESFYKEMEKSFKRKEKGSLL</sequence>
<protein>
    <recommendedName>
        <fullName evidence="7">Putative N-acetylmannosamine-6-phosphate 2-epimerase</fullName>
        <ecNumber evidence="7">5.1.3.9</ecNumber>
    </recommendedName>
    <alternativeName>
        <fullName evidence="7">ManNAc-6-P epimerase</fullName>
    </alternativeName>
</protein>
<dbReference type="GO" id="GO:0019262">
    <property type="term" value="P:N-acetylneuraminate catabolic process"/>
    <property type="evidence" value="ECO:0007669"/>
    <property type="project" value="UniProtKB-UniRule"/>
</dbReference>
<evidence type="ECO:0000256" key="3">
    <source>
        <dbReference type="ARBA" id="ARBA00005081"/>
    </source>
</evidence>
<dbReference type="EC" id="5.1.3.9" evidence="7"/>
<dbReference type="Gene3D" id="3.20.20.70">
    <property type="entry name" value="Aldolase class I"/>
    <property type="match status" value="1"/>
</dbReference>
<comment type="pathway">
    <text evidence="3 7">Amino-sugar metabolism; N-acetylneuraminate degradation; D-fructose 6-phosphate from N-acetylneuraminate: step 3/5.</text>
</comment>
<evidence type="ECO:0000256" key="1">
    <source>
        <dbReference type="ARBA" id="ARBA00000056"/>
    </source>
</evidence>
<proteinExistence type="inferred from homology"/>
<evidence type="ECO:0000256" key="5">
    <source>
        <dbReference type="ARBA" id="ARBA00023235"/>
    </source>
</evidence>
<dbReference type="CDD" id="cd04729">
    <property type="entry name" value="NanE"/>
    <property type="match status" value="1"/>
</dbReference>
<dbReference type="PANTHER" id="PTHR36204">
    <property type="entry name" value="N-ACETYLMANNOSAMINE-6-PHOSPHATE 2-EPIMERASE-RELATED"/>
    <property type="match status" value="1"/>
</dbReference>
<dbReference type="InterPro" id="IPR011060">
    <property type="entry name" value="RibuloseP-bd_barrel"/>
</dbReference>
<comment type="similarity">
    <text evidence="4 7">Belongs to the NanE family.</text>
</comment>
<dbReference type="HAMAP" id="MF_01235">
    <property type="entry name" value="ManNAc6P_epimer"/>
    <property type="match status" value="1"/>
</dbReference>
<evidence type="ECO:0000256" key="7">
    <source>
        <dbReference type="HAMAP-Rule" id="MF_01235"/>
    </source>
</evidence>
<dbReference type="PANTHER" id="PTHR36204:SF1">
    <property type="entry name" value="N-ACETYLMANNOSAMINE-6-PHOSPHATE 2-EPIMERASE-RELATED"/>
    <property type="match status" value="1"/>
</dbReference>
<evidence type="ECO:0000313" key="8">
    <source>
        <dbReference type="EMBL" id="ARK29845.1"/>
    </source>
</evidence>